<dbReference type="AlphaFoldDB" id="A0A934I710"/>
<evidence type="ECO:0000313" key="2">
    <source>
        <dbReference type="Proteomes" id="UP000645966"/>
    </source>
</evidence>
<dbReference type="RefSeq" id="WP_198737468.1">
    <property type="nucleotide sequence ID" value="NZ_JAEIOS010000009.1"/>
</dbReference>
<name>A0A934I710_9CORY</name>
<accession>A0A934I710</accession>
<dbReference type="EMBL" id="JAEIOS010000009">
    <property type="protein sequence ID" value="MBI8988428.1"/>
    <property type="molecule type" value="Genomic_DNA"/>
</dbReference>
<sequence length="124" mass="14036">MLVQFLQGPHLKVGFRLCRRSHVGFKDKNFTTASMERLANKWDEIAVSLCVAVGQINDFGLSAQTLSASRILIPVAYYLYHRQADRSFRDEPKNACDRGTIKSSVLRSLISLGFWPRRTAQGHP</sequence>
<proteinExistence type="predicted"/>
<comment type="caution">
    <text evidence="1">The sequence shown here is derived from an EMBL/GenBank/DDBJ whole genome shotgun (WGS) entry which is preliminary data.</text>
</comment>
<evidence type="ECO:0000313" key="1">
    <source>
        <dbReference type="EMBL" id="MBI8988428.1"/>
    </source>
</evidence>
<reference evidence="1" key="1">
    <citation type="submission" date="2020-12" db="EMBL/GenBank/DDBJ databases">
        <title>Genome public.</title>
        <authorList>
            <person name="Sun Q."/>
        </authorList>
    </citation>
    <scope>NUCLEOTIDE SEQUENCE</scope>
    <source>
        <strain evidence="1">CCM 8863</strain>
    </source>
</reference>
<organism evidence="1 2">
    <name type="scientific">Corynebacterium meridianum</name>
    <dbReference type="NCBI Taxonomy" id="2765363"/>
    <lineage>
        <taxon>Bacteria</taxon>
        <taxon>Bacillati</taxon>
        <taxon>Actinomycetota</taxon>
        <taxon>Actinomycetes</taxon>
        <taxon>Mycobacteriales</taxon>
        <taxon>Corynebacteriaceae</taxon>
        <taxon>Corynebacterium</taxon>
    </lineage>
</organism>
<dbReference type="Proteomes" id="UP000645966">
    <property type="component" value="Unassembled WGS sequence"/>
</dbReference>
<protein>
    <submittedName>
        <fullName evidence="1">Uncharacterized protein</fullName>
    </submittedName>
</protein>
<keyword evidence="2" id="KW-1185">Reference proteome</keyword>
<gene>
    <name evidence="1" type="ORF">JDV75_01425</name>
</gene>